<dbReference type="CDD" id="cd11010">
    <property type="entry name" value="S1-P1_nuclease"/>
    <property type="match status" value="1"/>
</dbReference>
<evidence type="ECO:0000256" key="3">
    <source>
        <dbReference type="ARBA" id="ARBA00022759"/>
    </source>
</evidence>
<evidence type="ECO:0000313" key="8">
    <source>
        <dbReference type="Proteomes" id="UP000032361"/>
    </source>
</evidence>
<keyword evidence="1" id="KW-0540">Nuclease</keyword>
<keyword evidence="4" id="KW-0378">Hydrolase</keyword>
<dbReference type="GO" id="GO:0004519">
    <property type="term" value="F:endonuclease activity"/>
    <property type="evidence" value="ECO:0007669"/>
    <property type="project" value="UniProtKB-KW"/>
</dbReference>
<dbReference type="GO" id="GO:0016788">
    <property type="term" value="F:hydrolase activity, acting on ester bonds"/>
    <property type="evidence" value="ECO:0007669"/>
    <property type="project" value="InterPro"/>
</dbReference>
<dbReference type="PATRIC" id="fig|1382798.3.peg.3163"/>
<evidence type="ECO:0000256" key="4">
    <source>
        <dbReference type="ARBA" id="ARBA00022801"/>
    </source>
</evidence>
<dbReference type="GO" id="GO:0006308">
    <property type="term" value="P:DNA catabolic process"/>
    <property type="evidence" value="ECO:0007669"/>
    <property type="project" value="InterPro"/>
</dbReference>
<gene>
    <name evidence="7" type="ORF">PK35_09075</name>
</gene>
<dbReference type="GO" id="GO:0003676">
    <property type="term" value="F:nucleic acid binding"/>
    <property type="evidence" value="ECO:0007669"/>
    <property type="project" value="InterPro"/>
</dbReference>
<keyword evidence="6" id="KW-0325">Glycoprotein</keyword>
<dbReference type="PANTHER" id="PTHR33146:SF26">
    <property type="entry name" value="ENDONUCLEASE 4"/>
    <property type="match status" value="1"/>
</dbReference>
<evidence type="ECO:0000256" key="1">
    <source>
        <dbReference type="ARBA" id="ARBA00022722"/>
    </source>
</evidence>
<proteinExistence type="predicted"/>
<dbReference type="Gene3D" id="1.10.575.10">
    <property type="entry name" value="P1 Nuclease"/>
    <property type="match status" value="1"/>
</dbReference>
<keyword evidence="8" id="KW-1185">Reference proteome</keyword>
<keyword evidence="5" id="KW-1015">Disulfide bond</keyword>
<dbReference type="InterPro" id="IPR008947">
    <property type="entry name" value="PLipase_C/P1_nuclease_dom_sf"/>
</dbReference>
<sequence length="249" mass="28392">MLSSLVISAKNEPKWGATGHRVVGEIANKHLSGKAKRAIKKILNRESLAFASTFADEIKSDDRYKAFSTWHYVNIPMDADYDAAKSNPEGDLVTGIAKCKAVITNKNSSDDDKAFYLKLLIHLIGDLHQPMHIGLAEDRGGNDFHVQWFYNDTNLHSVWDSKLIDNYGMTYTELANNTEYLTKQEIKALQEGSVIDWVNETHTITRKIYDNVKPNENLRYRYSYLFFGTVREQLQKGGIRLAKVLNDLF</sequence>
<evidence type="ECO:0000313" key="7">
    <source>
        <dbReference type="EMBL" id="KJD33169.1"/>
    </source>
</evidence>
<dbReference type="EMBL" id="JTDV01000005">
    <property type="protein sequence ID" value="KJD33169.1"/>
    <property type="molecule type" value="Genomic_DNA"/>
</dbReference>
<evidence type="ECO:0000256" key="2">
    <source>
        <dbReference type="ARBA" id="ARBA00022723"/>
    </source>
</evidence>
<keyword evidence="2" id="KW-0479">Metal-binding</keyword>
<dbReference type="InterPro" id="IPR003154">
    <property type="entry name" value="S1/P1nuclease"/>
</dbReference>
<evidence type="ECO:0000256" key="5">
    <source>
        <dbReference type="ARBA" id="ARBA00023157"/>
    </source>
</evidence>
<dbReference type="AlphaFoldDB" id="A0A0D7W288"/>
<dbReference type="SUPFAM" id="SSF48537">
    <property type="entry name" value="Phospholipase C/P1 nuclease"/>
    <property type="match status" value="1"/>
</dbReference>
<accession>A0A0D7W288</accession>
<keyword evidence="3" id="KW-0255">Endonuclease</keyword>
<protein>
    <submittedName>
        <fullName evidence="7">S1/P1 Nuclease</fullName>
    </submittedName>
</protein>
<dbReference type="Proteomes" id="UP000032361">
    <property type="component" value="Unassembled WGS sequence"/>
</dbReference>
<dbReference type="Pfam" id="PF02265">
    <property type="entry name" value="S1-P1_nuclease"/>
    <property type="match status" value="1"/>
</dbReference>
<name>A0A0D7W288_9FLAO</name>
<organism evidence="7 8">
    <name type="scientific">Neotamlana nanhaiensis</name>
    <dbReference type="NCBI Taxonomy" id="1382798"/>
    <lineage>
        <taxon>Bacteria</taxon>
        <taxon>Pseudomonadati</taxon>
        <taxon>Bacteroidota</taxon>
        <taxon>Flavobacteriia</taxon>
        <taxon>Flavobacteriales</taxon>
        <taxon>Flavobacteriaceae</taxon>
        <taxon>Neotamlana</taxon>
    </lineage>
</organism>
<dbReference type="PANTHER" id="PTHR33146">
    <property type="entry name" value="ENDONUCLEASE 4"/>
    <property type="match status" value="1"/>
</dbReference>
<dbReference type="STRING" id="1382798.PK35_09075"/>
<evidence type="ECO:0000256" key="6">
    <source>
        <dbReference type="ARBA" id="ARBA00023180"/>
    </source>
</evidence>
<comment type="caution">
    <text evidence="7">The sequence shown here is derived from an EMBL/GenBank/DDBJ whole genome shotgun (WGS) entry which is preliminary data.</text>
</comment>
<reference evidence="7 8" key="1">
    <citation type="journal article" date="2015" name="Antonie Van Leeuwenhoek">
        <title>Tamlana nanhaiensis sp. nov., isolated from surface seawater collected from the South China Sea.</title>
        <authorList>
            <person name="Liu X."/>
            <person name="Lai Q."/>
            <person name="Du Y."/>
            <person name="Li G."/>
            <person name="Sun F."/>
            <person name="Shao Z."/>
        </authorList>
    </citation>
    <scope>NUCLEOTIDE SEQUENCE [LARGE SCALE GENOMIC DNA]</scope>
    <source>
        <strain evidence="7 8">FHC16</strain>
    </source>
</reference>
<dbReference type="GO" id="GO:0046872">
    <property type="term" value="F:metal ion binding"/>
    <property type="evidence" value="ECO:0007669"/>
    <property type="project" value="UniProtKB-KW"/>
</dbReference>